<dbReference type="PRINTS" id="PR01099">
    <property type="entry name" value="HYETHTZKNASE"/>
</dbReference>
<dbReference type="Gene3D" id="3.40.1190.20">
    <property type="match status" value="1"/>
</dbReference>
<keyword evidence="4 11" id="KW-0808">Transferase</keyword>
<protein>
    <recommendedName>
        <fullName evidence="11">Hydroxyethylthiazole kinase</fullName>
        <ecNumber evidence="11">2.7.1.50</ecNumber>
    </recommendedName>
    <alternativeName>
        <fullName evidence="11">4-methyl-5-beta-hydroxyethylthiazole kinase</fullName>
        <shortName evidence="11">TH kinase</shortName>
        <shortName evidence="11">Thz kinase</shortName>
    </alternativeName>
</protein>
<dbReference type="EC" id="2.7.1.50" evidence="11"/>
<dbReference type="RefSeq" id="WP_379287659.1">
    <property type="nucleotide sequence ID" value="NZ_JBHTIU010000028.1"/>
</dbReference>
<comment type="similarity">
    <text evidence="11">Belongs to the Thz kinase family.</text>
</comment>
<evidence type="ECO:0000256" key="8">
    <source>
        <dbReference type="ARBA" id="ARBA00022840"/>
    </source>
</evidence>
<gene>
    <name evidence="11 12" type="primary">thiM</name>
    <name evidence="12" type="ORF">ACFQ03_09270</name>
</gene>
<feature type="binding site" evidence="11">
    <location>
        <position position="162"/>
    </location>
    <ligand>
        <name>ATP</name>
        <dbReference type="ChEBI" id="CHEBI:30616"/>
    </ligand>
</feature>
<feature type="binding site" evidence="11">
    <location>
        <position position="41"/>
    </location>
    <ligand>
        <name>substrate</name>
    </ligand>
</feature>
<dbReference type="Pfam" id="PF02110">
    <property type="entry name" value="HK"/>
    <property type="match status" value="1"/>
</dbReference>
<keyword evidence="10 11" id="KW-0784">Thiamine biosynthesis</keyword>
<dbReference type="PIRSF" id="PIRSF000513">
    <property type="entry name" value="Thz_kinase"/>
    <property type="match status" value="1"/>
</dbReference>
<sequence length="256" mass="26691">MNQSIIDQVRRQVPFIYHLTNQVVMNFSANGLLAFGGTPAMAKYIEVAEPLAAASDGVLINLGTLSRDEVPALVKAGKAANQKGIPVVLDPVAIACSAFTKEAGREILQEVKLAAVKGNAGEMAYLADIPWETRGVDSIGGGDAAAVAGEVAKRYSTIAVVTGETDYIASEDKLLVNETGHPLLTKITGGGCLLGSILAACLTTDADALEQAYTAVSFYGLAAEYAAARPEVRGPGTFLPAFLDALSYDIKDLEGK</sequence>
<proteinExistence type="inferred from homology"/>
<dbReference type="InterPro" id="IPR000417">
    <property type="entry name" value="Hyethyz_kinase"/>
</dbReference>
<dbReference type="EMBL" id="JBHTIU010000028">
    <property type="protein sequence ID" value="MFD0869341.1"/>
    <property type="molecule type" value="Genomic_DNA"/>
</dbReference>
<dbReference type="SUPFAM" id="SSF53613">
    <property type="entry name" value="Ribokinase-like"/>
    <property type="match status" value="1"/>
</dbReference>
<keyword evidence="5 11" id="KW-0479">Metal-binding</keyword>
<dbReference type="NCBIfam" id="NF006830">
    <property type="entry name" value="PRK09355.1"/>
    <property type="match status" value="1"/>
</dbReference>
<keyword evidence="13" id="KW-1185">Reference proteome</keyword>
<evidence type="ECO:0000256" key="2">
    <source>
        <dbReference type="ARBA" id="ARBA00001946"/>
    </source>
</evidence>
<evidence type="ECO:0000256" key="1">
    <source>
        <dbReference type="ARBA" id="ARBA00001771"/>
    </source>
</evidence>
<keyword evidence="6 11" id="KW-0547">Nucleotide-binding</keyword>
<evidence type="ECO:0000256" key="11">
    <source>
        <dbReference type="HAMAP-Rule" id="MF_00228"/>
    </source>
</evidence>
<keyword evidence="9 11" id="KW-0460">Magnesium</keyword>
<evidence type="ECO:0000256" key="10">
    <source>
        <dbReference type="ARBA" id="ARBA00022977"/>
    </source>
</evidence>
<evidence type="ECO:0000256" key="3">
    <source>
        <dbReference type="ARBA" id="ARBA00004868"/>
    </source>
</evidence>
<organism evidence="12 13">
    <name type="scientific">Paenibacillus residui</name>
    <dbReference type="NCBI Taxonomy" id="629724"/>
    <lineage>
        <taxon>Bacteria</taxon>
        <taxon>Bacillati</taxon>
        <taxon>Bacillota</taxon>
        <taxon>Bacilli</taxon>
        <taxon>Bacillales</taxon>
        <taxon>Paenibacillaceae</taxon>
        <taxon>Paenibacillus</taxon>
    </lineage>
</organism>
<dbReference type="HAMAP" id="MF_00228">
    <property type="entry name" value="Thz_kinase"/>
    <property type="match status" value="1"/>
</dbReference>
<comment type="caution">
    <text evidence="12">The sequence shown here is derived from an EMBL/GenBank/DDBJ whole genome shotgun (WGS) entry which is preliminary data.</text>
</comment>
<reference evidence="13" key="1">
    <citation type="journal article" date="2019" name="Int. J. Syst. Evol. Microbiol.">
        <title>The Global Catalogue of Microorganisms (GCM) 10K type strain sequencing project: providing services to taxonomists for standard genome sequencing and annotation.</title>
        <authorList>
            <consortium name="The Broad Institute Genomics Platform"/>
            <consortium name="The Broad Institute Genome Sequencing Center for Infectious Disease"/>
            <person name="Wu L."/>
            <person name="Ma J."/>
        </authorList>
    </citation>
    <scope>NUCLEOTIDE SEQUENCE [LARGE SCALE GENOMIC DNA]</scope>
    <source>
        <strain evidence="13">CCUG 57263</strain>
    </source>
</reference>
<dbReference type="CDD" id="cd01170">
    <property type="entry name" value="THZ_kinase"/>
    <property type="match status" value="1"/>
</dbReference>
<name>A0ABW3D7P7_9BACL</name>
<feature type="binding site" evidence="11">
    <location>
        <position position="189"/>
    </location>
    <ligand>
        <name>substrate</name>
    </ligand>
</feature>
<evidence type="ECO:0000313" key="12">
    <source>
        <dbReference type="EMBL" id="MFD0869341.1"/>
    </source>
</evidence>
<keyword evidence="7 11" id="KW-0418">Kinase</keyword>
<accession>A0ABW3D7P7</accession>
<feature type="binding site" evidence="11">
    <location>
        <position position="117"/>
    </location>
    <ligand>
        <name>ATP</name>
        <dbReference type="ChEBI" id="CHEBI:30616"/>
    </ligand>
</feature>
<comment type="pathway">
    <text evidence="3 11">Cofactor biosynthesis; thiamine diphosphate biosynthesis; 4-methyl-5-(2-phosphoethyl)-thiazole from 5-(2-hydroxyethyl)-4-methylthiazole: step 1/1.</text>
</comment>
<dbReference type="InterPro" id="IPR029056">
    <property type="entry name" value="Ribokinase-like"/>
</dbReference>
<dbReference type="GO" id="GO:0004417">
    <property type="term" value="F:hydroxyethylthiazole kinase activity"/>
    <property type="evidence" value="ECO:0007669"/>
    <property type="project" value="UniProtKB-EC"/>
</dbReference>
<evidence type="ECO:0000256" key="4">
    <source>
        <dbReference type="ARBA" id="ARBA00022679"/>
    </source>
</evidence>
<evidence type="ECO:0000313" key="13">
    <source>
        <dbReference type="Proteomes" id="UP001597120"/>
    </source>
</evidence>
<evidence type="ECO:0000256" key="9">
    <source>
        <dbReference type="ARBA" id="ARBA00022842"/>
    </source>
</evidence>
<comment type="cofactor">
    <cofactor evidence="2 11">
        <name>Mg(2+)</name>
        <dbReference type="ChEBI" id="CHEBI:18420"/>
    </cofactor>
</comment>
<keyword evidence="8 11" id="KW-0067">ATP-binding</keyword>
<evidence type="ECO:0000256" key="6">
    <source>
        <dbReference type="ARBA" id="ARBA00022741"/>
    </source>
</evidence>
<evidence type="ECO:0000256" key="5">
    <source>
        <dbReference type="ARBA" id="ARBA00022723"/>
    </source>
</evidence>
<comment type="function">
    <text evidence="11">Catalyzes the phosphorylation of the hydroxyl group of 4-methyl-5-beta-hydroxyethylthiazole (THZ).</text>
</comment>
<dbReference type="Proteomes" id="UP001597120">
    <property type="component" value="Unassembled WGS sequence"/>
</dbReference>
<comment type="catalytic activity">
    <reaction evidence="1 11">
        <text>5-(2-hydroxyethyl)-4-methylthiazole + ATP = 4-methyl-5-(2-phosphooxyethyl)-thiazole + ADP + H(+)</text>
        <dbReference type="Rhea" id="RHEA:24212"/>
        <dbReference type="ChEBI" id="CHEBI:15378"/>
        <dbReference type="ChEBI" id="CHEBI:17957"/>
        <dbReference type="ChEBI" id="CHEBI:30616"/>
        <dbReference type="ChEBI" id="CHEBI:58296"/>
        <dbReference type="ChEBI" id="CHEBI:456216"/>
        <dbReference type="EC" id="2.7.1.50"/>
    </reaction>
</comment>
<evidence type="ECO:0000256" key="7">
    <source>
        <dbReference type="ARBA" id="ARBA00022777"/>
    </source>
</evidence>